<comment type="caution">
    <text evidence="3">The sequence shown here is derived from an EMBL/GenBank/DDBJ whole genome shotgun (WGS) entry which is preliminary data.</text>
</comment>
<dbReference type="Proteomes" id="UP000013167">
    <property type="component" value="Unassembled WGS sequence"/>
</dbReference>
<feature type="compositionally biased region" description="Low complexity" evidence="1">
    <location>
        <begin position="181"/>
        <end position="191"/>
    </location>
</feature>
<dbReference type="STRING" id="1193181.BN10_1490007"/>
<reference evidence="3 4" key="1">
    <citation type="journal article" date="2013" name="ISME J.">
        <title>A metabolic model for members of the genus Tetrasphaera involved in enhanced biological phosphorus removal.</title>
        <authorList>
            <person name="Kristiansen R."/>
            <person name="Nguyen H.T.T."/>
            <person name="Saunders A.M."/>
            <person name="Nielsen J.L."/>
            <person name="Wimmer R."/>
            <person name="Le V.Q."/>
            <person name="McIlroy S.J."/>
            <person name="Petrovski S."/>
            <person name="Seviour R.J."/>
            <person name="Calteau A."/>
            <person name="Nielsen K.L."/>
            <person name="Nielsen P.H."/>
        </authorList>
    </citation>
    <scope>NUCLEOTIDE SEQUENCE [LARGE SCALE GENOMIC DNA]</scope>
    <source>
        <strain evidence="3 4">Lp2</strain>
    </source>
</reference>
<accession>N0E0V4</accession>
<feature type="compositionally biased region" description="Pro residues" evidence="1">
    <location>
        <begin position="9"/>
        <end position="29"/>
    </location>
</feature>
<gene>
    <name evidence="3" type="ORF">BN10_1490007</name>
</gene>
<evidence type="ECO:0000256" key="2">
    <source>
        <dbReference type="SAM" id="Phobius"/>
    </source>
</evidence>
<evidence type="ECO:0000313" key="4">
    <source>
        <dbReference type="Proteomes" id="UP000013167"/>
    </source>
</evidence>
<keyword evidence="2" id="KW-0812">Transmembrane</keyword>
<feature type="compositionally biased region" description="Polar residues" evidence="1">
    <location>
        <begin position="192"/>
        <end position="206"/>
    </location>
</feature>
<dbReference type="AlphaFoldDB" id="N0E0V4"/>
<dbReference type="HOGENOM" id="CLU_876974_0_0_11"/>
<feature type="region of interest" description="Disordered" evidence="1">
    <location>
        <begin position="152"/>
        <end position="222"/>
    </location>
</feature>
<feature type="transmembrane region" description="Helical" evidence="2">
    <location>
        <begin position="122"/>
        <end position="146"/>
    </location>
</feature>
<evidence type="ECO:0000313" key="3">
    <source>
        <dbReference type="EMBL" id="CCH69320.1"/>
    </source>
</evidence>
<dbReference type="eggNOG" id="ENOG5033C0U">
    <property type="taxonomic scope" value="Bacteria"/>
</dbReference>
<feature type="compositionally biased region" description="Low complexity" evidence="1">
    <location>
        <begin position="86"/>
        <end position="96"/>
    </location>
</feature>
<keyword evidence="2" id="KW-1133">Transmembrane helix</keyword>
<evidence type="ECO:0008006" key="5">
    <source>
        <dbReference type="Google" id="ProtNLM"/>
    </source>
</evidence>
<organism evidence="3 4">
    <name type="scientific">Phycicoccus elongatus Lp2</name>
    <dbReference type="NCBI Taxonomy" id="1193181"/>
    <lineage>
        <taxon>Bacteria</taxon>
        <taxon>Bacillati</taxon>
        <taxon>Actinomycetota</taxon>
        <taxon>Actinomycetes</taxon>
        <taxon>Micrococcales</taxon>
        <taxon>Intrasporangiaceae</taxon>
        <taxon>Phycicoccus</taxon>
    </lineage>
</organism>
<dbReference type="EMBL" id="CAIZ01000056">
    <property type="protein sequence ID" value="CCH69320.1"/>
    <property type="molecule type" value="Genomic_DNA"/>
</dbReference>
<protein>
    <recommendedName>
        <fullName evidence="5">DUF5666 domain-containing protein</fullName>
    </recommendedName>
</protein>
<evidence type="ECO:0000256" key="1">
    <source>
        <dbReference type="SAM" id="MobiDB-lite"/>
    </source>
</evidence>
<dbReference type="RefSeq" id="WP_010851984.1">
    <property type="nucleotide sequence ID" value="NZ_HF570956.1"/>
</dbReference>
<feature type="region of interest" description="Disordered" evidence="1">
    <location>
        <begin position="70"/>
        <end position="104"/>
    </location>
</feature>
<proteinExistence type="predicted"/>
<keyword evidence="2" id="KW-0472">Membrane</keyword>
<feature type="region of interest" description="Disordered" evidence="1">
    <location>
        <begin position="1"/>
        <end position="57"/>
    </location>
</feature>
<sequence>MSEHRPTTPGDPKPQVDPNPQGAPNPQGSPDPTEALPPVDATTEIPSADAAPAWTAIDESEHELRTAHVPTTDEGAGIPPVPPSAPAAAGPSVAGFGASGPGGGSRIASAWRSVWGNGWGKAAIIGVAALATLAIVAAIGLSAFAFGHHGDRDGRNGGRNQSMQRGGWGDDEQGQDGQGQSGRQKGQGQRGTNQMPNQMGPNQMPNQPGALPDGSTLPGAGRSGALAGLGNVLHGEVVVGGTNTRTVLYQVGEVTEFTAGQSLAVKSADGFTATYAVTADTAGATGALTVGATVRVIADKDGAKATRVQVLQAGATN</sequence>
<name>N0E0V4_9MICO</name>
<keyword evidence="4" id="KW-1185">Reference proteome</keyword>